<evidence type="ECO:0000256" key="3">
    <source>
        <dbReference type="ARBA" id="ARBA00045074"/>
    </source>
</evidence>
<accession>W1N5L4</accession>
<dbReference type="EMBL" id="AVBC01000035">
    <property type="protein sequence ID" value="ERL50852.1"/>
    <property type="molecule type" value="Genomic_DNA"/>
</dbReference>
<dbReference type="PATRIC" id="fig|1178482.3.peg.2424"/>
<keyword evidence="2" id="KW-0456">Lyase</keyword>
<dbReference type="InterPro" id="IPR050251">
    <property type="entry name" value="HpcH-HpaI_aldolase"/>
</dbReference>
<evidence type="ECO:0000313" key="5">
    <source>
        <dbReference type="EMBL" id="ERL50852.1"/>
    </source>
</evidence>
<dbReference type="AlphaFoldDB" id="W1N5L4"/>
<evidence type="ECO:0000256" key="1">
    <source>
        <dbReference type="ARBA" id="ARBA00022723"/>
    </source>
</evidence>
<dbReference type="InterPro" id="IPR005000">
    <property type="entry name" value="Aldolase/citrate-lyase_domain"/>
</dbReference>
<dbReference type="RefSeq" id="WP_021819376.1">
    <property type="nucleotide sequence ID" value="NZ_AVBC01000035.1"/>
</dbReference>
<evidence type="ECO:0000256" key="2">
    <source>
        <dbReference type="ARBA" id="ARBA00023239"/>
    </source>
</evidence>
<dbReference type="KEGG" id="hhu:AR456_20005"/>
<evidence type="ECO:0000259" key="4">
    <source>
        <dbReference type="Pfam" id="PF03328"/>
    </source>
</evidence>
<organism evidence="5 6">
    <name type="scientific">Halomonas huangheensis</name>
    <dbReference type="NCBI Taxonomy" id="1178482"/>
    <lineage>
        <taxon>Bacteria</taxon>
        <taxon>Pseudomonadati</taxon>
        <taxon>Pseudomonadota</taxon>
        <taxon>Gammaproteobacteria</taxon>
        <taxon>Oceanospirillales</taxon>
        <taxon>Halomonadaceae</taxon>
        <taxon>Halomonas</taxon>
    </lineage>
</organism>
<comment type="caution">
    <text evidence="5">The sequence shown here is derived from an EMBL/GenBank/DDBJ whole genome shotgun (WGS) entry which is preliminary data.</text>
</comment>
<dbReference type="PANTHER" id="PTHR30502">
    <property type="entry name" value="2-KETO-3-DEOXY-L-RHAMNONATE ALDOLASE"/>
    <property type="match status" value="1"/>
</dbReference>
<sequence>MELPVNPFKASLNGTTRYGCWAGFGTAYAAEILATTGFDWLLIDGEHAPNPVPSILAQLQAVAAYSSAPVVRAVNHDPALIKQLLDIGTQTLMIPMVDTAEQAEALVRATRFPPHGFRGVGGGLTRATRWDAVPDYIQTAHQELTLIAQVESRQAIDNVEAIAATDGIDAVFVGPADLSTGVGHVGNPGHEDVQAMIRHALKATKDAGKAAGILAPAEEDAKRYAEWGFDFIAVGIDISLLRQAAMQTIARYKADAPQANSSRTY</sequence>
<reference evidence="5 6" key="1">
    <citation type="submission" date="2013-08" db="EMBL/GenBank/DDBJ databases">
        <title>draft genome of Halomonas huanghegensis, strain BJGMM-B45T.</title>
        <authorList>
            <person name="Miao C."/>
            <person name="Wan Y."/>
            <person name="Jin W."/>
        </authorList>
    </citation>
    <scope>NUCLEOTIDE SEQUENCE [LARGE SCALE GENOMIC DNA]</scope>
    <source>
        <strain evidence="5 6">BJGMM-B45</strain>
    </source>
</reference>
<comment type="catalytic activity">
    <reaction evidence="3">
        <text>D-glyceraldehyde + pyruvate = 2-dehydro-3-deoxy-L-galactonate</text>
        <dbReference type="Rhea" id="RHEA:80055"/>
        <dbReference type="ChEBI" id="CHEBI:15361"/>
        <dbReference type="ChEBI" id="CHEBI:17378"/>
        <dbReference type="ChEBI" id="CHEBI:75545"/>
    </reaction>
</comment>
<proteinExistence type="predicted"/>
<protein>
    <submittedName>
        <fullName evidence="5">Alpha-dehydro-beta-deoxy-D-glucarate aldolase</fullName>
    </submittedName>
</protein>
<dbReference type="Pfam" id="PF03328">
    <property type="entry name" value="HpcH_HpaI"/>
    <property type="match status" value="1"/>
</dbReference>
<evidence type="ECO:0000313" key="6">
    <source>
        <dbReference type="Proteomes" id="UP000019113"/>
    </source>
</evidence>
<dbReference type="SUPFAM" id="SSF51621">
    <property type="entry name" value="Phosphoenolpyruvate/pyruvate domain"/>
    <property type="match status" value="1"/>
</dbReference>
<name>W1N5L4_9GAMM</name>
<dbReference type="eggNOG" id="COG3836">
    <property type="taxonomic scope" value="Bacteria"/>
</dbReference>
<dbReference type="PANTHER" id="PTHR30502:SF4">
    <property type="entry name" value="5-KETO-4-DEOXY-D-GLUCARATE ALDOLASE"/>
    <property type="match status" value="1"/>
</dbReference>
<dbReference type="STRING" id="1178482.AR456_20005"/>
<dbReference type="FunFam" id="3.20.20.60:FF:000004">
    <property type="entry name" value="5-keto-4-deoxy-D-glucarate aldolase"/>
    <property type="match status" value="1"/>
</dbReference>
<feature type="domain" description="HpcH/HpaI aldolase/citrate lyase" evidence="4">
    <location>
        <begin position="17"/>
        <end position="243"/>
    </location>
</feature>
<dbReference type="GO" id="GO:0016832">
    <property type="term" value="F:aldehyde-lyase activity"/>
    <property type="evidence" value="ECO:0007669"/>
    <property type="project" value="UniProtKB-ARBA"/>
</dbReference>
<dbReference type="Gene3D" id="3.20.20.60">
    <property type="entry name" value="Phosphoenolpyruvate-binding domains"/>
    <property type="match status" value="1"/>
</dbReference>
<dbReference type="GO" id="GO:0046872">
    <property type="term" value="F:metal ion binding"/>
    <property type="evidence" value="ECO:0007669"/>
    <property type="project" value="UniProtKB-KW"/>
</dbReference>
<keyword evidence="6" id="KW-1185">Reference proteome</keyword>
<dbReference type="InterPro" id="IPR015813">
    <property type="entry name" value="Pyrv/PenolPyrv_kinase-like_dom"/>
</dbReference>
<dbReference type="Proteomes" id="UP000019113">
    <property type="component" value="Unassembled WGS sequence"/>
</dbReference>
<dbReference type="GO" id="GO:0005737">
    <property type="term" value="C:cytoplasm"/>
    <property type="evidence" value="ECO:0007669"/>
    <property type="project" value="UniProtKB-ARBA"/>
</dbReference>
<dbReference type="OrthoDB" id="86160at2"/>
<keyword evidence="1" id="KW-0479">Metal-binding</keyword>
<gene>
    <name evidence="5" type="ORF">BJB45_19845</name>
</gene>
<dbReference type="InterPro" id="IPR040442">
    <property type="entry name" value="Pyrv_kinase-like_dom_sf"/>
</dbReference>